<dbReference type="InterPro" id="IPR019734">
    <property type="entry name" value="TPR_rpt"/>
</dbReference>
<evidence type="ECO:0000256" key="1">
    <source>
        <dbReference type="ARBA" id="ARBA00022490"/>
    </source>
</evidence>
<evidence type="ECO:0000256" key="4">
    <source>
        <dbReference type="SAM" id="MobiDB-lite"/>
    </source>
</evidence>
<dbReference type="EMBL" id="NKQK01000015">
    <property type="protein sequence ID" value="PSS10011.1"/>
    <property type="molecule type" value="Genomic_DNA"/>
</dbReference>
<evidence type="ECO:0000256" key="2">
    <source>
        <dbReference type="HAMAP-Rule" id="MF_03013"/>
    </source>
</evidence>
<feature type="region of interest" description="Disordered" evidence="4">
    <location>
        <begin position="695"/>
        <end position="719"/>
    </location>
</feature>
<gene>
    <name evidence="6" type="ORF">CEY00_Acc17099</name>
</gene>
<dbReference type="InterPro" id="IPR011990">
    <property type="entry name" value="TPR-like_helical_dom_sf"/>
</dbReference>
<feature type="domain" description="Clu" evidence="5">
    <location>
        <begin position="357"/>
        <end position="670"/>
    </location>
</feature>
<dbReference type="OrthoDB" id="1414216at2759"/>
<evidence type="ECO:0000256" key="3">
    <source>
        <dbReference type="PROSITE-ProRule" id="PRU00339"/>
    </source>
</evidence>
<dbReference type="HAMAP" id="MF_03013">
    <property type="entry name" value="CLU"/>
    <property type="match status" value="1"/>
</dbReference>
<feature type="region of interest" description="Disordered" evidence="4">
    <location>
        <begin position="1"/>
        <end position="77"/>
    </location>
</feature>
<dbReference type="InterPro" id="IPR028275">
    <property type="entry name" value="CLU_N"/>
</dbReference>
<dbReference type="SMART" id="SM00028">
    <property type="entry name" value="TPR"/>
    <property type="match status" value="3"/>
</dbReference>
<feature type="region of interest" description="Disordered" evidence="4">
    <location>
        <begin position="1462"/>
        <end position="1524"/>
    </location>
</feature>
<feature type="region of interest" description="Disordered" evidence="4">
    <location>
        <begin position="1021"/>
        <end position="1052"/>
    </location>
</feature>
<sequence length="1524" mass="166833">MAGKSNKGRNRRGSGNTVNPSEPAVSSDVRLKDNLSMSEPSKSNSNGNVTVSESISTQSEVKQPENSNSETQAKHGEVHLYPVSVKTQGGEKLELQLSPGDSVMDVRQFLLDAPETCFFTCYDLLLHAKDGSAHQLEDFNEISEVADITTGDCSLEMVAALYDDRSIRAHVHRTRELLSLSTLHSSLSTSLALQHETGKSTPANSGDSVKTEVPELDSLGFMEDVTGSLTNLLSSPSKEIQCVESIVFSSFNPPPSYRRLVGDLIYLDAITLEGNKFCITGTTQAFYVNSSAGNALDSRPSKAASESDTLIGLLQKISPKFNKAFREILERKASAHPFENVQSLLPPNSWLGLYPLSDHKRDAARAENALTLTFGSELIGMQRDWNEELQSCREFPHTNPQERILRDRALYKVTSDFVDAAISGAIGVINRCIPPINPTDPECFHMYVHNNIFFSFAVDADLEQLSRKRATDANLKIESTSSLNNSSDKTVNKLSHAAASVSSGDKSNGPSTEDLDCSTHLASDVPAETQLTESEQATYASANNDLKGTKAYQEADVAGLYNLAMAIIDYRGHRVVAQSVLPGILQGDKSDSLLYGSVDNGKKICWNEDFHSKVLEAAKRLHLKEHAVLDGSGNVFKLAAPVECKGIVGSDDRHYLLDLMRVTPRDANYTEPGSRFCILRPELISGFCQAEAADRPKNSCKTKEEHPGGTDSPVDGEEGQVITDDDTALATSDTQDVSKEGKHEAAQECCPASVGDGDMCDEMSFNPNVFTEFKLAGRQEEITADEENVRKASLYLRDVVLPNFIQDLCTLEISPMDGQTLTDALHAHGINVRYIGKVAEGTKHLPHLWDLCSSEVVVRSAKHILKDALRESEDHDIGAALSHFFNCFFGNCQAAAVKVNPGMQSKAQKKDHAGHQASGKSSRGQTRWKNGESSRKKQLSCLNITSDSLWSDIEEFAKTKYQFELPEDARSRVKKISVIRNLCQKALRESEDHDIGAALSHFFNCFFGNCQAAAVKVNPGMQSKAQKKDHAGHQASGKSSRGQTRWKNGESSRKKQLSCLNITSDSLWSDIEEFAKTKYQFELPEDARSRVKKISVIRNLCQKVGISIAAHKYDLDAAAPFQISDILDLRPVVKHSIPVCSEARDLVETGKVQLAEGMLSEAYTLFSEAFTMLQQVTGPMHREVANCCRYLAMVLYHAGDMAGAIIQQHKELIINERCLGLDHPDTAHSYGNMALFYHGLNQTELALRHMSRALLLLSLSSGPDHPDVAATFINVAMMYQDIGNMNTALRYLQEALKKNERLLGKEHIQTAVCYHALAIAFNCMGAFKLSHQHEKKTHDILVKQLGEEDSRTRDSQNWMKIFKKRELEMNAQKQKGQKAIDILKAHSGSSSASANKTLNSAIIGEALPRGRGVDERAARAAAEVRKKAAARGLLIRPHGVPVQALPPLSQLLNIINSGRTPDAANNAETDGVKKEANGHVSNGPGETQEDPSKQGQQDQAPVGLGTGLAALDSKKQKTKPKGAA</sequence>
<dbReference type="Proteomes" id="UP000241394">
    <property type="component" value="Chromosome LG15"/>
</dbReference>
<feature type="compositionally biased region" description="Basic residues" evidence="4">
    <location>
        <begin position="1"/>
        <end position="12"/>
    </location>
</feature>
<evidence type="ECO:0000313" key="6">
    <source>
        <dbReference type="EMBL" id="PSS10011.1"/>
    </source>
</evidence>
<feature type="compositionally biased region" description="Polar residues" evidence="4">
    <location>
        <begin position="500"/>
        <end position="511"/>
    </location>
</feature>
<proteinExistence type="inferred from homology"/>
<feature type="compositionally biased region" description="Polar residues" evidence="4">
    <location>
        <begin position="35"/>
        <end position="71"/>
    </location>
</feature>
<protein>
    <recommendedName>
        <fullName evidence="2">Clustered mitochondria protein homolog</fullName>
    </recommendedName>
</protein>
<dbReference type="Gramene" id="PSS10011">
    <property type="protein sequence ID" value="PSS10011"/>
    <property type="gene ID" value="CEY00_Acc17099"/>
</dbReference>
<reference evidence="6 7" key="1">
    <citation type="submission" date="2017-07" db="EMBL/GenBank/DDBJ databases">
        <title>An improved, manually edited Actinidia chinensis var. chinensis (kiwifruit) genome highlights the challenges associated with draft genomes and gene prediction in plants.</title>
        <authorList>
            <person name="Pilkington S."/>
            <person name="Crowhurst R."/>
            <person name="Hilario E."/>
            <person name="Nardozza S."/>
            <person name="Fraser L."/>
            <person name="Peng Y."/>
            <person name="Gunaseelan K."/>
            <person name="Simpson R."/>
            <person name="Tahir J."/>
            <person name="Deroles S."/>
            <person name="Templeton K."/>
            <person name="Luo Z."/>
            <person name="Davy M."/>
            <person name="Cheng C."/>
            <person name="Mcneilage M."/>
            <person name="Scaglione D."/>
            <person name="Liu Y."/>
            <person name="Zhang Q."/>
            <person name="Datson P."/>
            <person name="De Silva N."/>
            <person name="Gardiner S."/>
            <person name="Bassett H."/>
            <person name="Chagne D."/>
            <person name="Mccallum J."/>
            <person name="Dzierzon H."/>
            <person name="Deng C."/>
            <person name="Wang Y.-Y."/>
            <person name="Barron N."/>
            <person name="Manako K."/>
            <person name="Bowen J."/>
            <person name="Foster T."/>
            <person name="Erridge Z."/>
            <person name="Tiffin H."/>
            <person name="Waite C."/>
            <person name="Davies K."/>
            <person name="Grierson E."/>
            <person name="Laing W."/>
            <person name="Kirk R."/>
            <person name="Chen X."/>
            <person name="Wood M."/>
            <person name="Montefiori M."/>
            <person name="Brummell D."/>
            <person name="Schwinn K."/>
            <person name="Catanach A."/>
            <person name="Fullerton C."/>
            <person name="Li D."/>
            <person name="Meiyalaghan S."/>
            <person name="Nieuwenhuizen N."/>
            <person name="Read N."/>
            <person name="Prakash R."/>
            <person name="Hunter D."/>
            <person name="Zhang H."/>
            <person name="Mckenzie M."/>
            <person name="Knabel M."/>
            <person name="Harris A."/>
            <person name="Allan A."/>
            <person name="Chen A."/>
            <person name="Janssen B."/>
            <person name="Plunkett B."/>
            <person name="Dwamena C."/>
            <person name="Voogd C."/>
            <person name="Leif D."/>
            <person name="Lafferty D."/>
            <person name="Souleyre E."/>
            <person name="Varkonyi-Gasic E."/>
            <person name="Gambi F."/>
            <person name="Hanley J."/>
            <person name="Yao J.-L."/>
            <person name="Cheung J."/>
            <person name="David K."/>
            <person name="Warren B."/>
            <person name="Marsh K."/>
            <person name="Snowden K."/>
            <person name="Lin-Wang K."/>
            <person name="Brian L."/>
            <person name="Martinez-Sanchez M."/>
            <person name="Wang M."/>
            <person name="Ileperuma N."/>
            <person name="Macnee N."/>
            <person name="Campin R."/>
            <person name="Mcatee P."/>
            <person name="Drummond R."/>
            <person name="Espley R."/>
            <person name="Ireland H."/>
            <person name="Wu R."/>
            <person name="Atkinson R."/>
            <person name="Karunairetnam S."/>
            <person name="Bulley S."/>
            <person name="Chunkath S."/>
            <person name="Hanley Z."/>
            <person name="Storey R."/>
            <person name="Thrimawithana A."/>
            <person name="Thomson S."/>
            <person name="David C."/>
            <person name="Testolin R."/>
        </authorList>
    </citation>
    <scope>NUCLEOTIDE SEQUENCE [LARGE SCALE GENOMIC DNA]</scope>
    <source>
        <strain evidence="7">cv. Red5</strain>
        <tissue evidence="6">Young leaf</tissue>
    </source>
</reference>
<dbReference type="Pfam" id="PF12807">
    <property type="entry name" value="eIF3_p135"/>
    <property type="match status" value="1"/>
</dbReference>
<dbReference type="Gene3D" id="1.25.40.10">
    <property type="entry name" value="Tetratricopeptide repeat domain"/>
    <property type="match status" value="1"/>
</dbReference>
<dbReference type="InterPro" id="IPR007967">
    <property type="entry name" value="GSKIP_dom"/>
</dbReference>
<evidence type="ECO:0000259" key="5">
    <source>
        <dbReference type="PROSITE" id="PS51823"/>
    </source>
</evidence>
<dbReference type="InterPro" id="IPR027523">
    <property type="entry name" value="CLU_prot"/>
</dbReference>
<dbReference type="PANTHER" id="PTHR12601:SF6">
    <property type="entry name" value="CLUSTERED MITOCHONDRIA PROTEIN HOMOLOG"/>
    <property type="match status" value="1"/>
</dbReference>
<feature type="compositionally biased region" description="Basic and acidic residues" evidence="4">
    <location>
        <begin position="695"/>
        <end position="708"/>
    </location>
</feature>
<evidence type="ECO:0000313" key="7">
    <source>
        <dbReference type="Proteomes" id="UP000241394"/>
    </source>
</evidence>
<dbReference type="GO" id="GO:0005737">
    <property type="term" value="C:cytoplasm"/>
    <property type="evidence" value="ECO:0007669"/>
    <property type="project" value="UniProtKB-SubCell"/>
</dbReference>
<name>A0A2R6QKT9_ACTCC</name>
<dbReference type="Pfam" id="PF13236">
    <property type="entry name" value="CLU"/>
    <property type="match status" value="2"/>
</dbReference>
<dbReference type="InterPro" id="IPR023231">
    <property type="entry name" value="GSKIP_dom_sf"/>
</dbReference>
<dbReference type="PROSITE" id="PS50005">
    <property type="entry name" value="TPR"/>
    <property type="match status" value="1"/>
</dbReference>
<dbReference type="STRING" id="1590841.A0A2R6QKT9"/>
<feature type="region of interest" description="Disordered" evidence="4">
    <location>
        <begin position="903"/>
        <end position="934"/>
    </location>
</feature>
<feature type="region of interest" description="Disordered" evidence="4">
    <location>
        <begin position="494"/>
        <end position="518"/>
    </location>
</feature>
<dbReference type="PROSITE" id="PS51823">
    <property type="entry name" value="CLU"/>
    <property type="match status" value="1"/>
</dbReference>
<dbReference type="FunCoup" id="A0A2R6QKT9">
    <property type="interactions" value="4239"/>
</dbReference>
<dbReference type="Pfam" id="PF15044">
    <property type="entry name" value="CLU_N"/>
    <property type="match status" value="1"/>
</dbReference>
<dbReference type="Gene3D" id="3.30.2280.10">
    <property type="entry name" value="Hypothetical protein (hspc210)"/>
    <property type="match status" value="1"/>
</dbReference>
<dbReference type="Pfam" id="PF13424">
    <property type="entry name" value="TPR_12"/>
    <property type="match status" value="2"/>
</dbReference>
<dbReference type="GO" id="GO:0003723">
    <property type="term" value="F:RNA binding"/>
    <property type="evidence" value="ECO:0007669"/>
    <property type="project" value="UniProtKB-KW"/>
</dbReference>
<dbReference type="InterPro" id="IPR033646">
    <property type="entry name" value="CLU-central"/>
</dbReference>
<dbReference type="OMA" id="DMAQCMR"/>
<comment type="similarity">
    <text evidence="2">Belongs to the CLU family.</text>
</comment>
<comment type="function">
    <text evidence="2">mRNA-binding protein involved in proper cytoplasmic distribution of mitochondria.</text>
</comment>
<keyword evidence="3" id="KW-0802">TPR repeat</keyword>
<dbReference type="GO" id="GO:0007005">
    <property type="term" value="P:mitochondrion organization"/>
    <property type="evidence" value="ECO:0007669"/>
    <property type="project" value="UniProtKB-UniRule"/>
</dbReference>
<feature type="repeat" description="TPR" evidence="3">
    <location>
        <begin position="1269"/>
        <end position="1302"/>
    </location>
</feature>
<accession>A0A2R6QKT9</accession>
<dbReference type="FunFam" id="1.25.40.10:FF:000230">
    <property type="entry name" value="Clustered mitochondria protein homolog"/>
    <property type="match status" value="1"/>
</dbReference>
<dbReference type="CDD" id="cd15466">
    <property type="entry name" value="CLU-central"/>
    <property type="match status" value="1"/>
</dbReference>
<keyword evidence="2" id="KW-0694">RNA-binding</keyword>
<feature type="compositionally biased region" description="Polar residues" evidence="4">
    <location>
        <begin position="1036"/>
        <end position="1046"/>
    </location>
</feature>
<comment type="caution">
    <text evidence="6">The sequence shown here is derived from an EMBL/GenBank/DDBJ whole genome shotgun (WGS) entry which is preliminary data.</text>
</comment>
<dbReference type="FunFam" id="3.30.2280.10:FF:000002">
    <property type="entry name" value="Clustered mitochondria protein homolog"/>
    <property type="match status" value="1"/>
</dbReference>
<dbReference type="Pfam" id="PF05303">
    <property type="entry name" value="GSKIP_dom"/>
    <property type="match status" value="1"/>
</dbReference>
<keyword evidence="7" id="KW-1185">Reference proteome</keyword>
<organism evidence="6 7">
    <name type="scientific">Actinidia chinensis var. chinensis</name>
    <name type="common">Chinese soft-hair kiwi</name>
    <dbReference type="NCBI Taxonomy" id="1590841"/>
    <lineage>
        <taxon>Eukaryota</taxon>
        <taxon>Viridiplantae</taxon>
        <taxon>Streptophyta</taxon>
        <taxon>Embryophyta</taxon>
        <taxon>Tracheophyta</taxon>
        <taxon>Spermatophyta</taxon>
        <taxon>Magnoliopsida</taxon>
        <taxon>eudicotyledons</taxon>
        <taxon>Gunneridae</taxon>
        <taxon>Pentapetalae</taxon>
        <taxon>asterids</taxon>
        <taxon>Ericales</taxon>
        <taxon>Actinidiaceae</taxon>
        <taxon>Actinidia</taxon>
    </lineage>
</organism>
<comment type="subcellular location">
    <subcellularLocation>
        <location evidence="2">Cytoplasm</location>
    </subcellularLocation>
</comment>
<dbReference type="InParanoid" id="A0A2R6QKT9"/>
<dbReference type="SUPFAM" id="SSF103107">
    <property type="entry name" value="Hypothetical protein c14orf129, hspc210"/>
    <property type="match status" value="1"/>
</dbReference>
<dbReference type="PANTHER" id="PTHR12601">
    <property type="entry name" value="EUKARYOTIC TRANSLATION INITIATION FACTOR 3 SUBUNIT EIF-3"/>
    <property type="match status" value="1"/>
</dbReference>
<keyword evidence="1 2" id="KW-0963">Cytoplasm</keyword>
<dbReference type="InterPro" id="IPR025697">
    <property type="entry name" value="CLU_dom"/>
</dbReference>
<reference evidence="7" key="2">
    <citation type="journal article" date="2018" name="BMC Genomics">
        <title>A manually annotated Actinidia chinensis var. chinensis (kiwifruit) genome highlights the challenges associated with draft genomes and gene prediction in plants.</title>
        <authorList>
            <person name="Pilkington S.M."/>
            <person name="Crowhurst R."/>
            <person name="Hilario E."/>
            <person name="Nardozza S."/>
            <person name="Fraser L."/>
            <person name="Peng Y."/>
            <person name="Gunaseelan K."/>
            <person name="Simpson R."/>
            <person name="Tahir J."/>
            <person name="Deroles S.C."/>
            <person name="Templeton K."/>
            <person name="Luo Z."/>
            <person name="Davy M."/>
            <person name="Cheng C."/>
            <person name="McNeilage M."/>
            <person name="Scaglione D."/>
            <person name="Liu Y."/>
            <person name="Zhang Q."/>
            <person name="Datson P."/>
            <person name="De Silva N."/>
            <person name="Gardiner S.E."/>
            <person name="Bassett H."/>
            <person name="Chagne D."/>
            <person name="McCallum J."/>
            <person name="Dzierzon H."/>
            <person name="Deng C."/>
            <person name="Wang Y.Y."/>
            <person name="Barron L."/>
            <person name="Manako K."/>
            <person name="Bowen J."/>
            <person name="Foster T.M."/>
            <person name="Erridge Z.A."/>
            <person name="Tiffin H."/>
            <person name="Waite C.N."/>
            <person name="Davies K.M."/>
            <person name="Grierson E.P."/>
            <person name="Laing W.A."/>
            <person name="Kirk R."/>
            <person name="Chen X."/>
            <person name="Wood M."/>
            <person name="Montefiori M."/>
            <person name="Brummell D.A."/>
            <person name="Schwinn K.E."/>
            <person name="Catanach A."/>
            <person name="Fullerton C."/>
            <person name="Li D."/>
            <person name="Meiyalaghan S."/>
            <person name="Nieuwenhuizen N."/>
            <person name="Read N."/>
            <person name="Prakash R."/>
            <person name="Hunter D."/>
            <person name="Zhang H."/>
            <person name="McKenzie M."/>
            <person name="Knabel M."/>
            <person name="Harris A."/>
            <person name="Allan A.C."/>
            <person name="Gleave A."/>
            <person name="Chen A."/>
            <person name="Janssen B.J."/>
            <person name="Plunkett B."/>
            <person name="Ampomah-Dwamena C."/>
            <person name="Voogd C."/>
            <person name="Leif D."/>
            <person name="Lafferty D."/>
            <person name="Souleyre E.J.F."/>
            <person name="Varkonyi-Gasic E."/>
            <person name="Gambi F."/>
            <person name="Hanley J."/>
            <person name="Yao J.L."/>
            <person name="Cheung J."/>
            <person name="David K.M."/>
            <person name="Warren B."/>
            <person name="Marsh K."/>
            <person name="Snowden K.C."/>
            <person name="Lin-Wang K."/>
            <person name="Brian L."/>
            <person name="Martinez-Sanchez M."/>
            <person name="Wang M."/>
            <person name="Ileperuma N."/>
            <person name="Macnee N."/>
            <person name="Campin R."/>
            <person name="McAtee P."/>
            <person name="Drummond R.S.M."/>
            <person name="Espley R.V."/>
            <person name="Ireland H.S."/>
            <person name="Wu R."/>
            <person name="Atkinson R.G."/>
            <person name="Karunairetnam S."/>
            <person name="Bulley S."/>
            <person name="Chunkath S."/>
            <person name="Hanley Z."/>
            <person name="Storey R."/>
            <person name="Thrimawithana A.H."/>
            <person name="Thomson S."/>
            <person name="David C."/>
            <person name="Testolin R."/>
            <person name="Huang H."/>
            <person name="Hellens R.P."/>
            <person name="Schaffer R.J."/>
        </authorList>
    </citation>
    <scope>NUCLEOTIDE SEQUENCE [LARGE SCALE GENOMIC DNA]</scope>
    <source>
        <strain evidence="7">cv. Red5</strain>
    </source>
</reference>
<feature type="compositionally biased region" description="Polar residues" evidence="4">
    <location>
        <begin position="918"/>
        <end position="928"/>
    </location>
</feature>
<dbReference type="SUPFAM" id="SSF48452">
    <property type="entry name" value="TPR-like"/>
    <property type="match status" value="2"/>
</dbReference>